<name>A0A9D1E6M3_9FIRM</name>
<accession>A0A9D1E6M3</accession>
<dbReference type="InterPro" id="IPR036390">
    <property type="entry name" value="WH_DNA-bd_sf"/>
</dbReference>
<evidence type="ECO:0000313" key="3">
    <source>
        <dbReference type="Proteomes" id="UP000823913"/>
    </source>
</evidence>
<gene>
    <name evidence="2" type="ORF">IAB94_05505</name>
</gene>
<dbReference type="SUPFAM" id="SSF46785">
    <property type="entry name" value="Winged helix' DNA-binding domain"/>
    <property type="match status" value="1"/>
</dbReference>
<proteinExistence type="predicted"/>
<evidence type="ECO:0000259" key="1">
    <source>
        <dbReference type="Pfam" id="PF03551"/>
    </source>
</evidence>
<organism evidence="2 3">
    <name type="scientific">Candidatus Coproplasma avicola</name>
    <dbReference type="NCBI Taxonomy" id="2840744"/>
    <lineage>
        <taxon>Bacteria</taxon>
        <taxon>Bacillati</taxon>
        <taxon>Bacillota</taxon>
        <taxon>Clostridia</taxon>
        <taxon>Eubacteriales</taxon>
        <taxon>Candidatus Coproplasma</taxon>
    </lineage>
</organism>
<dbReference type="Pfam" id="PF03551">
    <property type="entry name" value="PadR"/>
    <property type="match status" value="1"/>
</dbReference>
<dbReference type="EMBL" id="DVHK01000112">
    <property type="protein sequence ID" value="HIR67482.1"/>
    <property type="molecule type" value="Genomic_DNA"/>
</dbReference>
<evidence type="ECO:0000313" key="2">
    <source>
        <dbReference type="EMBL" id="HIR67482.1"/>
    </source>
</evidence>
<dbReference type="AlphaFoldDB" id="A0A9D1E6M3"/>
<reference evidence="2" key="2">
    <citation type="journal article" date="2021" name="PeerJ">
        <title>Extensive microbial diversity within the chicken gut microbiome revealed by metagenomics and culture.</title>
        <authorList>
            <person name="Gilroy R."/>
            <person name="Ravi A."/>
            <person name="Getino M."/>
            <person name="Pursley I."/>
            <person name="Horton D.L."/>
            <person name="Alikhan N.F."/>
            <person name="Baker D."/>
            <person name="Gharbi K."/>
            <person name="Hall N."/>
            <person name="Watson M."/>
            <person name="Adriaenssens E.M."/>
            <person name="Foster-Nyarko E."/>
            <person name="Jarju S."/>
            <person name="Secka A."/>
            <person name="Antonio M."/>
            <person name="Oren A."/>
            <person name="Chaudhuri R.R."/>
            <person name="La Ragione R."/>
            <person name="Hildebrand F."/>
            <person name="Pallen M.J."/>
        </authorList>
    </citation>
    <scope>NUCLEOTIDE SEQUENCE</scope>
    <source>
        <strain evidence="2">ChiW16-3235</strain>
    </source>
</reference>
<dbReference type="InterPro" id="IPR036388">
    <property type="entry name" value="WH-like_DNA-bd_sf"/>
</dbReference>
<sequence>MDIQIKKGVLDACVLFALKDGESYGYEIINRLRGIIDISESTLYPILKRLEASGALGTYSREHNGRLRRYYYLTDGGRTKFKEYESDFEEVIRIYKKIFGERQ</sequence>
<comment type="caution">
    <text evidence="2">The sequence shown here is derived from an EMBL/GenBank/DDBJ whole genome shotgun (WGS) entry which is preliminary data.</text>
</comment>
<dbReference type="PANTHER" id="PTHR33169">
    <property type="entry name" value="PADR-FAMILY TRANSCRIPTIONAL REGULATOR"/>
    <property type="match status" value="1"/>
</dbReference>
<dbReference type="PANTHER" id="PTHR33169:SF14">
    <property type="entry name" value="TRANSCRIPTIONAL REGULATOR RV3488"/>
    <property type="match status" value="1"/>
</dbReference>
<reference evidence="2" key="1">
    <citation type="submission" date="2020-10" db="EMBL/GenBank/DDBJ databases">
        <authorList>
            <person name="Gilroy R."/>
        </authorList>
    </citation>
    <scope>NUCLEOTIDE SEQUENCE</scope>
    <source>
        <strain evidence="2">ChiW16-3235</strain>
    </source>
</reference>
<feature type="domain" description="Transcription regulator PadR N-terminal" evidence="1">
    <location>
        <begin position="14"/>
        <end position="83"/>
    </location>
</feature>
<dbReference type="Gene3D" id="1.10.10.10">
    <property type="entry name" value="Winged helix-like DNA-binding domain superfamily/Winged helix DNA-binding domain"/>
    <property type="match status" value="1"/>
</dbReference>
<dbReference type="InterPro" id="IPR052509">
    <property type="entry name" value="Metal_resp_DNA-bind_regulator"/>
</dbReference>
<dbReference type="Proteomes" id="UP000823913">
    <property type="component" value="Unassembled WGS sequence"/>
</dbReference>
<protein>
    <submittedName>
        <fullName evidence="2">PadR family transcriptional regulator</fullName>
    </submittedName>
</protein>
<dbReference type="InterPro" id="IPR005149">
    <property type="entry name" value="Tscrpt_reg_PadR_N"/>
</dbReference>